<evidence type="ECO:0000313" key="2">
    <source>
        <dbReference type="Proteomes" id="UP001607303"/>
    </source>
</evidence>
<reference evidence="1 2" key="1">
    <citation type="journal article" date="2024" name="Ann. Entomol. Soc. Am.">
        <title>Genomic analyses of the southern and eastern yellowjacket wasps (Hymenoptera: Vespidae) reveal evolutionary signatures of social life.</title>
        <authorList>
            <person name="Catto M.A."/>
            <person name="Caine P.B."/>
            <person name="Orr S.E."/>
            <person name="Hunt B.G."/>
            <person name="Goodisman M.A.D."/>
        </authorList>
    </citation>
    <scope>NUCLEOTIDE SEQUENCE [LARGE SCALE GENOMIC DNA]</scope>
    <source>
        <strain evidence="1">232</strain>
        <tissue evidence="1">Head and thorax</tissue>
    </source>
</reference>
<feature type="non-terminal residue" evidence="1">
    <location>
        <position position="1"/>
    </location>
</feature>
<protein>
    <submittedName>
        <fullName evidence="1">Uncharacterized protein</fullName>
    </submittedName>
</protein>
<gene>
    <name evidence="1" type="ORF">V1477_019066</name>
</gene>
<name>A0ABD2AT89_VESMC</name>
<organism evidence="1 2">
    <name type="scientific">Vespula maculifrons</name>
    <name type="common">Eastern yellow jacket</name>
    <name type="synonym">Wasp</name>
    <dbReference type="NCBI Taxonomy" id="7453"/>
    <lineage>
        <taxon>Eukaryota</taxon>
        <taxon>Metazoa</taxon>
        <taxon>Ecdysozoa</taxon>
        <taxon>Arthropoda</taxon>
        <taxon>Hexapoda</taxon>
        <taxon>Insecta</taxon>
        <taxon>Pterygota</taxon>
        <taxon>Neoptera</taxon>
        <taxon>Endopterygota</taxon>
        <taxon>Hymenoptera</taxon>
        <taxon>Apocrita</taxon>
        <taxon>Aculeata</taxon>
        <taxon>Vespoidea</taxon>
        <taxon>Vespidae</taxon>
        <taxon>Vespinae</taxon>
        <taxon>Vespula</taxon>
    </lineage>
</organism>
<dbReference type="AlphaFoldDB" id="A0ABD2AT89"/>
<sequence length="76" mass="8941">RIVSHEENFRKNNKDFTNEIVSRYSADCIIPHQKQFLCFLNKKSYKARTVSFVDESCPAFIIFDTSFTIDCGEFHI</sequence>
<keyword evidence="2" id="KW-1185">Reference proteome</keyword>
<accession>A0ABD2AT89</accession>
<dbReference type="Proteomes" id="UP001607303">
    <property type="component" value="Unassembled WGS sequence"/>
</dbReference>
<proteinExistence type="predicted"/>
<dbReference type="EMBL" id="JAYRBN010000113">
    <property type="protein sequence ID" value="KAL2723834.1"/>
    <property type="molecule type" value="Genomic_DNA"/>
</dbReference>
<evidence type="ECO:0000313" key="1">
    <source>
        <dbReference type="EMBL" id="KAL2723834.1"/>
    </source>
</evidence>
<comment type="caution">
    <text evidence="1">The sequence shown here is derived from an EMBL/GenBank/DDBJ whole genome shotgun (WGS) entry which is preliminary data.</text>
</comment>